<dbReference type="RefSeq" id="WP_141821189.1">
    <property type="nucleotide sequence ID" value="NZ_BAAAIL010000005.1"/>
</dbReference>
<dbReference type="InterPro" id="IPR034660">
    <property type="entry name" value="DinB/YfiT-like"/>
</dbReference>
<evidence type="ECO:0000259" key="1">
    <source>
        <dbReference type="Pfam" id="PF12867"/>
    </source>
</evidence>
<organism evidence="2 3">
    <name type="scientific">Ornithinimicrobium humiphilum</name>
    <dbReference type="NCBI Taxonomy" id="125288"/>
    <lineage>
        <taxon>Bacteria</taxon>
        <taxon>Bacillati</taxon>
        <taxon>Actinomycetota</taxon>
        <taxon>Actinomycetes</taxon>
        <taxon>Micrococcales</taxon>
        <taxon>Ornithinimicrobiaceae</taxon>
        <taxon>Ornithinimicrobium</taxon>
    </lineage>
</organism>
<dbReference type="Gene3D" id="1.20.120.450">
    <property type="entry name" value="dinb family like domain"/>
    <property type="match status" value="1"/>
</dbReference>
<gene>
    <name evidence="2" type="ORF">FB476_3187</name>
</gene>
<dbReference type="OrthoDB" id="3376896at2"/>
<protein>
    <submittedName>
        <fullName evidence="2">DinB family protein</fullName>
    </submittedName>
</protein>
<dbReference type="AlphaFoldDB" id="A0A543K6V2"/>
<dbReference type="Proteomes" id="UP000315133">
    <property type="component" value="Unassembled WGS sequence"/>
</dbReference>
<evidence type="ECO:0000313" key="2">
    <source>
        <dbReference type="EMBL" id="TQM90803.1"/>
    </source>
</evidence>
<accession>A0A543K6V2</accession>
<dbReference type="EMBL" id="VFPU01000003">
    <property type="protein sequence ID" value="TQM90803.1"/>
    <property type="molecule type" value="Genomic_DNA"/>
</dbReference>
<sequence length="176" mass="19414">MDAQPAPIEPDTKDWTVVITRGCPECGFDPGYDVGSTGRRLRAAEPAWRERLTRADARTRPAATTWSPLEYAAHCRDVLRVMRGRLEQMLAEDGAVFEEWDQDAAAVADRYDLQDPAQVAEEYASEVGATAAAFDAVGADAWERRGSRAGTAFTVATLAVYTLHDIEHHLHDVEAR</sequence>
<feature type="domain" description="DinB-like" evidence="1">
    <location>
        <begin position="49"/>
        <end position="171"/>
    </location>
</feature>
<keyword evidence="3" id="KW-1185">Reference proteome</keyword>
<dbReference type="SUPFAM" id="SSF109854">
    <property type="entry name" value="DinB/YfiT-like putative metalloenzymes"/>
    <property type="match status" value="1"/>
</dbReference>
<dbReference type="InterPro" id="IPR024775">
    <property type="entry name" value="DinB-like"/>
</dbReference>
<comment type="caution">
    <text evidence="2">The sequence shown here is derived from an EMBL/GenBank/DDBJ whole genome shotgun (WGS) entry which is preliminary data.</text>
</comment>
<evidence type="ECO:0000313" key="3">
    <source>
        <dbReference type="Proteomes" id="UP000315133"/>
    </source>
</evidence>
<reference evidence="2 3" key="1">
    <citation type="submission" date="2019-06" db="EMBL/GenBank/DDBJ databases">
        <title>Sequencing the genomes of 1000 actinobacteria strains.</title>
        <authorList>
            <person name="Klenk H.-P."/>
        </authorList>
    </citation>
    <scope>NUCLEOTIDE SEQUENCE [LARGE SCALE GENOMIC DNA]</scope>
    <source>
        <strain evidence="2 3">DSM 12362</strain>
    </source>
</reference>
<proteinExistence type="predicted"/>
<dbReference type="Pfam" id="PF12867">
    <property type="entry name" value="DinB_2"/>
    <property type="match status" value="1"/>
</dbReference>
<name>A0A543K6V2_9MICO</name>